<gene>
    <name evidence="2" type="ORF">GGQ63_001419</name>
</gene>
<keyword evidence="3" id="KW-1185">Reference proteome</keyword>
<dbReference type="RefSeq" id="WP_183853955.1">
    <property type="nucleotide sequence ID" value="NZ_JACHOO010000002.1"/>
</dbReference>
<protein>
    <recommendedName>
        <fullName evidence="4">Cellulose biosynthesis protein BcsN</fullName>
    </recommendedName>
</protein>
<dbReference type="Pfam" id="PF17038">
    <property type="entry name" value="CBP_BcsN"/>
    <property type="match status" value="1"/>
</dbReference>
<feature type="region of interest" description="Disordered" evidence="1">
    <location>
        <begin position="265"/>
        <end position="325"/>
    </location>
</feature>
<dbReference type="Proteomes" id="UP000523821">
    <property type="component" value="Unassembled WGS sequence"/>
</dbReference>
<feature type="compositionally biased region" description="Low complexity" evidence="1">
    <location>
        <begin position="286"/>
        <end position="309"/>
    </location>
</feature>
<evidence type="ECO:0000313" key="3">
    <source>
        <dbReference type="Proteomes" id="UP000523821"/>
    </source>
</evidence>
<reference evidence="2 3" key="1">
    <citation type="submission" date="2020-08" db="EMBL/GenBank/DDBJ databases">
        <title>Genomic Encyclopedia of Type Strains, Phase IV (KMG-IV): sequencing the most valuable type-strain genomes for metagenomic binning, comparative biology and taxonomic classification.</title>
        <authorList>
            <person name="Goeker M."/>
        </authorList>
    </citation>
    <scope>NUCLEOTIDE SEQUENCE [LARGE SCALE GENOMIC DNA]</scope>
    <source>
        <strain evidence="2 3">DSM 16268</strain>
    </source>
</reference>
<proteinExistence type="predicted"/>
<dbReference type="EMBL" id="JACHOO010000002">
    <property type="protein sequence ID" value="MBB5752367.1"/>
    <property type="molecule type" value="Genomic_DNA"/>
</dbReference>
<dbReference type="InterPro" id="IPR031482">
    <property type="entry name" value="CBP_BcsN"/>
</dbReference>
<evidence type="ECO:0008006" key="4">
    <source>
        <dbReference type="Google" id="ProtNLM"/>
    </source>
</evidence>
<organism evidence="2 3">
    <name type="scientific">Prosthecomicrobium pneumaticum</name>
    <dbReference type="NCBI Taxonomy" id="81895"/>
    <lineage>
        <taxon>Bacteria</taxon>
        <taxon>Pseudomonadati</taxon>
        <taxon>Pseudomonadota</taxon>
        <taxon>Alphaproteobacteria</taxon>
        <taxon>Hyphomicrobiales</taxon>
        <taxon>Kaistiaceae</taxon>
        <taxon>Prosthecomicrobium</taxon>
    </lineage>
</organism>
<evidence type="ECO:0000256" key="1">
    <source>
        <dbReference type="SAM" id="MobiDB-lite"/>
    </source>
</evidence>
<dbReference type="AlphaFoldDB" id="A0A7W9FK35"/>
<comment type="caution">
    <text evidence="2">The sequence shown here is derived from an EMBL/GenBank/DDBJ whole genome shotgun (WGS) entry which is preliminary data.</text>
</comment>
<evidence type="ECO:0000313" key="2">
    <source>
        <dbReference type="EMBL" id="MBB5752367.1"/>
    </source>
</evidence>
<accession>A0A7W9FK35</accession>
<feature type="compositionally biased region" description="Low complexity" evidence="1">
    <location>
        <begin position="265"/>
        <end position="276"/>
    </location>
</feature>
<name>A0A7W9FK35_9HYPH</name>
<sequence>MYGWDETGCEGGRRGLAAGVGLRRCAIALSALLLAGCTSVVPVESGRLASRVAPEQAMVDLPPGGPGIVGIVATELANAHRQEIILGNRSRTPGENRMTVTVFGPVAASTGPENTAGNPPVDIGAVARDMRAAVPGVAMSVSPYYAQNRYGAFGYATGRSAARDLCFYGWQRIRAPDLDDTLFARRGTLAIRLRICDPDATEQDLVAVMAGFTINSYLRAPGWNPYGDPPPLAADFGRAGAVMLPDATVTGAIAPAPAAAAPRRRTAAAAAPADAPMQGYPDVPMPAGSSAAVAPSPSAAAPAAPGAASERYQDFEVVPLPGGTP</sequence>